<evidence type="ECO:0000313" key="9">
    <source>
        <dbReference type="Proteomes" id="UP000070501"/>
    </source>
</evidence>
<feature type="domain" description="Rhodopsin" evidence="7">
    <location>
        <begin position="2"/>
        <end position="180"/>
    </location>
</feature>
<dbReference type="Pfam" id="PF20684">
    <property type="entry name" value="Fung_rhodopsin"/>
    <property type="match status" value="1"/>
</dbReference>
<keyword evidence="4 6" id="KW-0472">Membrane</keyword>
<dbReference type="GO" id="GO:0016020">
    <property type="term" value="C:membrane"/>
    <property type="evidence" value="ECO:0007669"/>
    <property type="project" value="UniProtKB-SubCell"/>
</dbReference>
<comment type="similarity">
    <text evidence="5">Belongs to the SAT4 family.</text>
</comment>
<feature type="non-terminal residue" evidence="8">
    <location>
        <position position="186"/>
    </location>
</feature>
<dbReference type="InParanoid" id="A0A136IMY4"/>
<evidence type="ECO:0000256" key="4">
    <source>
        <dbReference type="ARBA" id="ARBA00023136"/>
    </source>
</evidence>
<protein>
    <recommendedName>
        <fullName evidence="7">Rhodopsin domain-containing protein</fullName>
    </recommendedName>
</protein>
<proteinExistence type="inferred from homology"/>
<dbReference type="OrthoDB" id="5378633at2759"/>
<evidence type="ECO:0000256" key="2">
    <source>
        <dbReference type="ARBA" id="ARBA00022692"/>
    </source>
</evidence>
<dbReference type="InterPro" id="IPR049326">
    <property type="entry name" value="Rhodopsin_dom_fungi"/>
</dbReference>
<feature type="transmembrane region" description="Helical" evidence="6">
    <location>
        <begin position="41"/>
        <end position="67"/>
    </location>
</feature>
<keyword evidence="9" id="KW-1185">Reference proteome</keyword>
<dbReference type="PANTHER" id="PTHR33048:SF108">
    <property type="entry name" value="INTEGRAL MEMBRANE PROTEIN"/>
    <property type="match status" value="1"/>
</dbReference>
<name>A0A136IMY4_9PEZI</name>
<sequence>QWLYASSVIYNPCAFVTKVALLLLVARVFAIMEKVVRGIHVFAVALLVAYLPVQVVKICICSPITSYWDASITGTCLNQRKVFVSDLVLAIITDITILILPIPLTWSLSFSWQKKLRISLLLGAGGAATAITAYRMYFVIESMSSADTPYDLVWLAQLSLFELALGLACTCLPSLNILFDRMRRCR</sequence>
<dbReference type="AlphaFoldDB" id="A0A136IMY4"/>
<dbReference type="EMBL" id="KQ964271">
    <property type="protein sequence ID" value="KXJ86009.1"/>
    <property type="molecule type" value="Genomic_DNA"/>
</dbReference>
<evidence type="ECO:0000256" key="1">
    <source>
        <dbReference type="ARBA" id="ARBA00004141"/>
    </source>
</evidence>
<reference evidence="9" key="1">
    <citation type="submission" date="2016-02" db="EMBL/GenBank/DDBJ databases">
        <title>Draft genome sequence of Microdochium bolleyi, a fungal endophyte of beachgrass.</title>
        <authorList>
            <consortium name="DOE Joint Genome Institute"/>
            <person name="David A.S."/>
            <person name="May G."/>
            <person name="Haridas S."/>
            <person name="Lim J."/>
            <person name="Wang M."/>
            <person name="Labutti K."/>
            <person name="Lipzen A."/>
            <person name="Barry K."/>
            <person name="Grigoriev I.V."/>
        </authorList>
    </citation>
    <scope>NUCLEOTIDE SEQUENCE [LARGE SCALE GENOMIC DNA]</scope>
    <source>
        <strain evidence="9">J235TASD1</strain>
    </source>
</reference>
<evidence type="ECO:0000313" key="8">
    <source>
        <dbReference type="EMBL" id="KXJ86009.1"/>
    </source>
</evidence>
<feature type="transmembrane region" description="Helical" evidence="6">
    <location>
        <begin position="118"/>
        <end position="140"/>
    </location>
</feature>
<organism evidence="8 9">
    <name type="scientific">Microdochium bolleyi</name>
    <dbReference type="NCBI Taxonomy" id="196109"/>
    <lineage>
        <taxon>Eukaryota</taxon>
        <taxon>Fungi</taxon>
        <taxon>Dikarya</taxon>
        <taxon>Ascomycota</taxon>
        <taxon>Pezizomycotina</taxon>
        <taxon>Sordariomycetes</taxon>
        <taxon>Xylariomycetidae</taxon>
        <taxon>Xylariales</taxon>
        <taxon>Microdochiaceae</taxon>
        <taxon>Microdochium</taxon>
    </lineage>
</organism>
<accession>A0A136IMY4</accession>
<feature type="transmembrane region" description="Helical" evidence="6">
    <location>
        <begin position="152"/>
        <end position="179"/>
    </location>
</feature>
<gene>
    <name evidence="8" type="ORF">Micbo1qcDRAFT_112891</name>
</gene>
<feature type="transmembrane region" description="Helical" evidence="6">
    <location>
        <begin position="87"/>
        <end position="106"/>
    </location>
</feature>
<comment type="subcellular location">
    <subcellularLocation>
        <location evidence="1">Membrane</location>
        <topology evidence="1">Multi-pass membrane protein</topology>
    </subcellularLocation>
</comment>
<keyword evidence="3 6" id="KW-1133">Transmembrane helix</keyword>
<keyword evidence="2 6" id="KW-0812">Transmembrane</keyword>
<dbReference type="InterPro" id="IPR052337">
    <property type="entry name" value="SAT4-like"/>
</dbReference>
<evidence type="ECO:0000256" key="5">
    <source>
        <dbReference type="ARBA" id="ARBA00038359"/>
    </source>
</evidence>
<dbReference type="Proteomes" id="UP000070501">
    <property type="component" value="Unassembled WGS sequence"/>
</dbReference>
<evidence type="ECO:0000259" key="7">
    <source>
        <dbReference type="Pfam" id="PF20684"/>
    </source>
</evidence>
<evidence type="ECO:0000256" key="6">
    <source>
        <dbReference type="SAM" id="Phobius"/>
    </source>
</evidence>
<evidence type="ECO:0000256" key="3">
    <source>
        <dbReference type="ARBA" id="ARBA00022989"/>
    </source>
</evidence>
<feature type="non-terminal residue" evidence="8">
    <location>
        <position position="1"/>
    </location>
</feature>
<feature type="transmembrane region" description="Helical" evidence="6">
    <location>
        <begin position="6"/>
        <end position="29"/>
    </location>
</feature>
<dbReference type="PANTHER" id="PTHR33048">
    <property type="entry name" value="PTH11-LIKE INTEGRAL MEMBRANE PROTEIN (AFU_ORTHOLOGUE AFUA_5G11245)"/>
    <property type="match status" value="1"/>
</dbReference>